<evidence type="ECO:0000313" key="2">
    <source>
        <dbReference type="EMBL" id="KAK5111224.1"/>
    </source>
</evidence>
<dbReference type="Pfam" id="PF07859">
    <property type="entry name" value="Abhydrolase_3"/>
    <property type="match status" value="1"/>
</dbReference>
<dbReference type="InterPro" id="IPR013094">
    <property type="entry name" value="AB_hydrolase_3"/>
</dbReference>
<dbReference type="GO" id="GO:0004771">
    <property type="term" value="F:sterol ester esterase activity"/>
    <property type="evidence" value="ECO:0007669"/>
    <property type="project" value="TreeGrafter"/>
</dbReference>
<dbReference type="Proteomes" id="UP001310890">
    <property type="component" value="Unassembled WGS sequence"/>
</dbReference>
<dbReference type="PANTHER" id="PTHR23025">
    <property type="entry name" value="TRIACYLGLYCEROL LIPASE"/>
    <property type="match status" value="1"/>
</dbReference>
<dbReference type="EMBL" id="JAVRRL010000041">
    <property type="protein sequence ID" value="KAK5111224.1"/>
    <property type="molecule type" value="Genomic_DNA"/>
</dbReference>
<dbReference type="SUPFAM" id="SSF53474">
    <property type="entry name" value="alpha/beta-Hydrolases"/>
    <property type="match status" value="1"/>
</dbReference>
<dbReference type="GO" id="GO:0004806">
    <property type="term" value="F:triacylglycerol lipase activity"/>
    <property type="evidence" value="ECO:0007669"/>
    <property type="project" value="TreeGrafter"/>
</dbReference>
<comment type="caution">
    <text evidence="2">The sequence shown here is derived from an EMBL/GenBank/DDBJ whole genome shotgun (WGS) entry which is preliminary data.</text>
</comment>
<evidence type="ECO:0000313" key="3">
    <source>
        <dbReference type="Proteomes" id="UP001310890"/>
    </source>
</evidence>
<dbReference type="InterPro" id="IPR029058">
    <property type="entry name" value="AB_hydrolase_fold"/>
</dbReference>
<dbReference type="PANTHER" id="PTHR23025:SF3">
    <property type="entry name" value="HORMONE-SENSITIVE LIPASE"/>
    <property type="match status" value="1"/>
</dbReference>
<feature type="domain" description="Alpha/beta hydrolase fold-3" evidence="1">
    <location>
        <begin position="113"/>
        <end position="321"/>
    </location>
</feature>
<organism evidence="2 3">
    <name type="scientific">Meristemomyces frigidus</name>
    <dbReference type="NCBI Taxonomy" id="1508187"/>
    <lineage>
        <taxon>Eukaryota</taxon>
        <taxon>Fungi</taxon>
        <taxon>Dikarya</taxon>
        <taxon>Ascomycota</taxon>
        <taxon>Pezizomycotina</taxon>
        <taxon>Dothideomycetes</taxon>
        <taxon>Dothideomycetidae</taxon>
        <taxon>Mycosphaerellales</taxon>
        <taxon>Teratosphaeriaceae</taxon>
        <taxon>Meristemomyces</taxon>
    </lineage>
</organism>
<name>A0AAN7TEW0_9PEZI</name>
<accession>A0AAN7TEW0</accession>
<dbReference type="GO" id="GO:0019433">
    <property type="term" value="P:triglyceride catabolic process"/>
    <property type="evidence" value="ECO:0007669"/>
    <property type="project" value="TreeGrafter"/>
</dbReference>
<dbReference type="AlphaFoldDB" id="A0AAN7TEW0"/>
<proteinExistence type="predicted"/>
<reference evidence="2" key="1">
    <citation type="submission" date="2023-08" db="EMBL/GenBank/DDBJ databases">
        <title>Black Yeasts Isolated from many extreme environments.</title>
        <authorList>
            <person name="Coleine C."/>
            <person name="Stajich J.E."/>
            <person name="Selbmann L."/>
        </authorList>
    </citation>
    <scope>NUCLEOTIDE SEQUENCE</scope>
    <source>
        <strain evidence="2">CCFEE 5401</strain>
    </source>
</reference>
<dbReference type="GO" id="GO:0005829">
    <property type="term" value="C:cytosol"/>
    <property type="evidence" value="ECO:0007669"/>
    <property type="project" value="TreeGrafter"/>
</dbReference>
<gene>
    <name evidence="2" type="ORF">LTR62_005252</name>
</gene>
<dbReference type="Gene3D" id="3.40.50.1820">
    <property type="entry name" value="alpha/beta hydrolase"/>
    <property type="match status" value="1"/>
</dbReference>
<evidence type="ECO:0000259" key="1">
    <source>
        <dbReference type="Pfam" id="PF07859"/>
    </source>
</evidence>
<protein>
    <recommendedName>
        <fullName evidence="1">Alpha/beta hydrolase fold-3 domain-containing protein</fullName>
    </recommendedName>
</protein>
<sequence>MPLTSDLTLDPSKFDPKTIDPKTHELNEKLIKIMDGAPRFGAERYREMRWNGETPLPKPADLQKQPVRTKNDFTVVLPSGKNILLPSREPGRQIPCRVFHPDNGVKAKSLFYHIHGGGWVLQSEAYQDTMLQYLSTTSNLVVLSIGYRLAPEHPYPAGNEDCFDIGEYLVDHAERDYGVSMRFMSGDSAGAHLSVVTCYHLLKTKPKFEFKGLVLNFGAYDLSGFLPQVWNFKQPLVLDEEIMTKYIEAYLPSTTAAQRRDPMISPFFADFATMSGLPSALFVVGTADCLLEDSVFMSAKWRSSGADSVLRVYPGAPHGFVFFPPGAGGTPETQKALDDITMYINERV</sequence>